<name>A0A2H1VDY0_SPOFR</name>
<dbReference type="AlphaFoldDB" id="A0A2H1VDY0"/>
<reference evidence="1" key="1">
    <citation type="submission" date="2016-07" db="EMBL/GenBank/DDBJ databases">
        <authorList>
            <person name="Bretaudeau A."/>
        </authorList>
    </citation>
    <scope>NUCLEOTIDE SEQUENCE</scope>
    <source>
        <strain evidence="1">Rice</strain>
        <tissue evidence="1">Whole body</tissue>
    </source>
</reference>
<accession>A0A2H1VDY0</accession>
<proteinExistence type="predicted"/>
<dbReference type="EMBL" id="ODYU01002012">
    <property type="protein sequence ID" value="SOQ38991.1"/>
    <property type="molecule type" value="Genomic_DNA"/>
</dbReference>
<protein>
    <submittedName>
        <fullName evidence="1">SFRICE_025023</fullName>
    </submittedName>
</protein>
<organism evidence="1">
    <name type="scientific">Spodoptera frugiperda</name>
    <name type="common">Fall armyworm</name>
    <dbReference type="NCBI Taxonomy" id="7108"/>
    <lineage>
        <taxon>Eukaryota</taxon>
        <taxon>Metazoa</taxon>
        <taxon>Ecdysozoa</taxon>
        <taxon>Arthropoda</taxon>
        <taxon>Hexapoda</taxon>
        <taxon>Insecta</taxon>
        <taxon>Pterygota</taxon>
        <taxon>Neoptera</taxon>
        <taxon>Endopterygota</taxon>
        <taxon>Lepidoptera</taxon>
        <taxon>Glossata</taxon>
        <taxon>Ditrysia</taxon>
        <taxon>Noctuoidea</taxon>
        <taxon>Noctuidae</taxon>
        <taxon>Amphipyrinae</taxon>
        <taxon>Spodoptera</taxon>
    </lineage>
</organism>
<gene>
    <name evidence="1" type="ORF">SFRICE_025023</name>
</gene>
<sequence>MHDMTSDRRQTYILSIVESNVINLTSHILSLHVKKHGEKIPTNGSLVESPSATITSPGSTPSFLRKLYSLVARCGNRTRYTLRDSRLPSHRTNSAVEIKQRNWIKKQKTNKITHTSLVKQDHLKRLEKPHLDLILNGRFLTWTVNEQTDHLMVSNCRRPWTPDTPEALQVHCRPSGVFVKLYNDFSRPGRDEGDVSDSF</sequence>
<evidence type="ECO:0000313" key="1">
    <source>
        <dbReference type="EMBL" id="SOQ38991.1"/>
    </source>
</evidence>